<proteinExistence type="predicted"/>
<dbReference type="GO" id="GO:0016758">
    <property type="term" value="F:hexosyltransferase activity"/>
    <property type="evidence" value="ECO:0007669"/>
    <property type="project" value="UniProtKB-ARBA"/>
</dbReference>
<dbReference type="Pfam" id="PF00535">
    <property type="entry name" value="Glycos_transf_2"/>
    <property type="match status" value="1"/>
</dbReference>
<evidence type="ECO:0000259" key="1">
    <source>
        <dbReference type="Pfam" id="PF00535"/>
    </source>
</evidence>
<dbReference type="RefSeq" id="WP_051877897.1">
    <property type="nucleotide sequence ID" value="NZ_CP017479.1"/>
</dbReference>
<name>A0AAC9I861_9FLAO</name>
<feature type="domain" description="Glycosyltransferase 2-like" evidence="1">
    <location>
        <begin position="6"/>
        <end position="116"/>
    </location>
</feature>
<dbReference type="PANTHER" id="PTHR22916:SF3">
    <property type="entry name" value="UDP-GLCNAC:BETAGAL BETA-1,3-N-ACETYLGLUCOSAMINYLTRANSFERASE-LIKE PROTEIN 1"/>
    <property type="match status" value="1"/>
</dbReference>
<dbReference type="Proteomes" id="UP000175968">
    <property type="component" value="Chromosome"/>
</dbReference>
<dbReference type="InterPro" id="IPR029044">
    <property type="entry name" value="Nucleotide-diphossugar_trans"/>
</dbReference>
<dbReference type="SUPFAM" id="SSF53448">
    <property type="entry name" value="Nucleotide-diphospho-sugar transferases"/>
    <property type="match status" value="1"/>
</dbReference>
<reference evidence="2 3" key="1">
    <citation type="submission" date="2016-10" db="EMBL/GenBank/DDBJ databases">
        <title>Flavobacterium gilvum sp. nov., isolated from stream water.</title>
        <authorList>
            <person name="Shin S.-K."/>
            <person name="Cho Y.-J."/>
            <person name="Yi H."/>
        </authorList>
    </citation>
    <scope>NUCLEOTIDE SEQUENCE [LARGE SCALE GENOMIC DNA]</scope>
    <source>
        <strain evidence="2 3">EM1308</strain>
    </source>
</reference>
<keyword evidence="3" id="KW-1185">Reference proteome</keyword>
<gene>
    <name evidence="2" type="ORF">EM308_16980</name>
</gene>
<dbReference type="EMBL" id="CP017479">
    <property type="protein sequence ID" value="AOW11043.1"/>
    <property type="molecule type" value="Genomic_DNA"/>
</dbReference>
<dbReference type="PANTHER" id="PTHR22916">
    <property type="entry name" value="GLYCOSYLTRANSFERASE"/>
    <property type="match status" value="1"/>
</dbReference>
<sequence>MKIKISIIVATYNAQKYLQNCLDSIIPQLNESIELIIIDGGSKDETINIIKSNQQHISCFVTEPDKGIYDAWNKGIQKATADWIMFLGSDDVLLPNALHSYMEMIRNCEDEISIISSKVRVVTFSGKQIKIIGEKWDWHKYKTGTYSLAHPGMLHKKILFEKYGYYDIQFRICSDSEFFLRTGKYLKGAFVDAISVNMQEGGMSDSYKAIVESYFIRKKNRTIPNYCNCIRFFWRCGIFSASKIKRKILYKYGKN</sequence>
<dbReference type="Gene3D" id="3.90.550.10">
    <property type="entry name" value="Spore Coat Polysaccharide Biosynthesis Protein SpsA, Chain A"/>
    <property type="match status" value="1"/>
</dbReference>
<protein>
    <recommendedName>
        <fullName evidence="1">Glycosyltransferase 2-like domain-containing protein</fullName>
    </recommendedName>
</protein>
<evidence type="ECO:0000313" key="2">
    <source>
        <dbReference type="EMBL" id="AOW11043.1"/>
    </source>
</evidence>
<dbReference type="CDD" id="cd06433">
    <property type="entry name" value="GT_2_WfgS_like"/>
    <property type="match status" value="1"/>
</dbReference>
<accession>A0AAC9I861</accession>
<organism evidence="2 3">
    <name type="scientific">Flavobacterium gilvum</name>
    <dbReference type="NCBI Taxonomy" id="1492737"/>
    <lineage>
        <taxon>Bacteria</taxon>
        <taxon>Pseudomonadati</taxon>
        <taxon>Bacteroidota</taxon>
        <taxon>Flavobacteriia</taxon>
        <taxon>Flavobacteriales</taxon>
        <taxon>Flavobacteriaceae</taxon>
        <taxon>Flavobacterium</taxon>
    </lineage>
</organism>
<dbReference type="AlphaFoldDB" id="A0AAC9I861"/>
<dbReference type="InterPro" id="IPR001173">
    <property type="entry name" value="Glyco_trans_2-like"/>
</dbReference>
<dbReference type="KEGG" id="fgl:EM308_16980"/>
<evidence type="ECO:0000313" key="3">
    <source>
        <dbReference type="Proteomes" id="UP000175968"/>
    </source>
</evidence>